<dbReference type="Pfam" id="PF00583">
    <property type="entry name" value="Acetyltransf_1"/>
    <property type="match status" value="1"/>
</dbReference>
<dbReference type="InterPro" id="IPR000182">
    <property type="entry name" value="GNAT_dom"/>
</dbReference>
<dbReference type="SUPFAM" id="SSF55729">
    <property type="entry name" value="Acyl-CoA N-acyltransferases (Nat)"/>
    <property type="match status" value="1"/>
</dbReference>
<dbReference type="PANTHER" id="PTHR43072">
    <property type="entry name" value="N-ACETYLTRANSFERASE"/>
    <property type="match status" value="1"/>
</dbReference>
<name>A0A5C5TVP7_9GAMM</name>
<keyword evidence="3" id="KW-1185">Reference proteome</keyword>
<dbReference type="OrthoDB" id="9796129at2"/>
<dbReference type="NCBIfam" id="NF033083">
    <property type="entry name" value="AAC_3_I"/>
    <property type="match status" value="1"/>
</dbReference>
<reference evidence="2 3" key="1">
    <citation type="submission" date="2019-07" db="EMBL/GenBank/DDBJ databases">
        <title>Luteimonas sp. YD-1 nov., isolated from acidic soil.</title>
        <authorList>
            <person name="Zhou J."/>
        </authorList>
    </citation>
    <scope>NUCLEOTIDE SEQUENCE [LARGE SCALE GENOMIC DNA]</scope>
    <source>
        <strain evidence="2 3">YD-1</strain>
    </source>
</reference>
<accession>A0A5C5TVP7</accession>
<dbReference type="AlphaFoldDB" id="A0A5C5TVP7"/>
<dbReference type="InterPro" id="IPR016181">
    <property type="entry name" value="Acyl_CoA_acyltransferase"/>
</dbReference>
<sequence>MDPERRDARIRRLGADDIPTMRAMNAMMGEAFDQRDVHGAAPPDDGYLRALLGDDRFIALAATCDGDVVGGLVAYELRKYEQARSEVYIYDLAVDADHRRRGIATALIDALRPIARACGAWVVYVQADPDDGPAMALYAKLGTREDVCHFDIGVD</sequence>
<dbReference type="Gene3D" id="3.40.630.30">
    <property type="match status" value="1"/>
</dbReference>
<evidence type="ECO:0000313" key="3">
    <source>
        <dbReference type="Proteomes" id="UP000315949"/>
    </source>
</evidence>
<dbReference type="GO" id="GO:0016747">
    <property type="term" value="F:acyltransferase activity, transferring groups other than amino-acyl groups"/>
    <property type="evidence" value="ECO:0007669"/>
    <property type="project" value="InterPro"/>
</dbReference>
<evidence type="ECO:0000313" key="2">
    <source>
        <dbReference type="EMBL" id="TWT17372.1"/>
    </source>
</evidence>
<evidence type="ECO:0000259" key="1">
    <source>
        <dbReference type="PROSITE" id="PS51186"/>
    </source>
</evidence>
<dbReference type="CDD" id="cd04301">
    <property type="entry name" value="NAT_SF"/>
    <property type="match status" value="1"/>
</dbReference>
<comment type="caution">
    <text evidence="2">The sequence shown here is derived from an EMBL/GenBank/DDBJ whole genome shotgun (WGS) entry which is preliminary data.</text>
</comment>
<protein>
    <submittedName>
        <fullName evidence="2">AAC(3)-I family aminoglycoside N-acetyltransferase</fullName>
    </submittedName>
</protein>
<keyword evidence="2" id="KW-0808">Transferase</keyword>
<gene>
    <name evidence="2" type="primary">aac(3)-I</name>
    <name evidence="2" type="ORF">FQY79_13290</name>
</gene>
<dbReference type="RefSeq" id="WP_146313390.1">
    <property type="nucleotide sequence ID" value="NZ_VOHE01000008.1"/>
</dbReference>
<dbReference type="PROSITE" id="PS51186">
    <property type="entry name" value="GNAT"/>
    <property type="match status" value="1"/>
</dbReference>
<dbReference type="EMBL" id="VOHE01000008">
    <property type="protein sequence ID" value="TWT17372.1"/>
    <property type="molecule type" value="Genomic_DNA"/>
</dbReference>
<dbReference type="Proteomes" id="UP000315949">
    <property type="component" value="Unassembled WGS sequence"/>
</dbReference>
<proteinExistence type="predicted"/>
<feature type="domain" description="N-acetyltransferase" evidence="1">
    <location>
        <begin position="8"/>
        <end position="155"/>
    </location>
</feature>
<organism evidence="2 3">
    <name type="scientific">Luteimonas wenzhouensis</name>
    <dbReference type="NCBI Taxonomy" id="2599615"/>
    <lineage>
        <taxon>Bacteria</taxon>
        <taxon>Pseudomonadati</taxon>
        <taxon>Pseudomonadota</taxon>
        <taxon>Gammaproteobacteria</taxon>
        <taxon>Lysobacterales</taxon>
        <taxon>Lysobacteraceae</taxon>
        <taxon>Luteimonas</taxon>
    </lineage>
</organism>